<evidence type="ECO:0000256" key="2">
    <source>
        <dbReference type="ARBA" id="ARBA00023125"/>
    </source>
</evidence>
<dbReference type="Proteomes" id="UP000501891">
    <property type="component" value="Chromosome"/>
</dbReference>
<dbReference type="PROSITE" id="PS50977">
    <property type="entry name" value="HTH_TETR_2"/>
    <property type="match status" value="1"/>
</dbReference>
<gene>
    <name evidence="6" type="ORF">HHL28_01090</name>
</gene>
<name>A0A858R3B3_9PROT</name>
<dbReference type="SUPFAM" id="SSF46689">
    <property type="entry name" value="Homeodomain-like"/>
    <property type="match status" value="1"/>
</dbReference>
<dbReference type="KEGG" id="acru:HHL28_01090"/>
<evidence type="ECO:0000313" key="6">
    <source>
        <dbReference type="EMBL" id="QJE71891.1"/>
    </source>
</evidence>
<dbReference type="InterPro" id="IPR036271">
    <property type="entry name" value="Tet_transcr_reg_TetR-rel_C_sf"/>
</dbReference>
<evidence type="ECO:0000256" key="1">
    <source>
        <dbReference type="ARBA" id="ARBA00023015"/>
    </source>
</evidence>
<dbReference type="PANTHER" id="PTHR47506">
    <property type="entry name" value="TRANSCRIPTIONAL REGULATORY PROTEIN"/>
    <property type="match status" value="1"/>
</dbReference>
<feature type="DNA-binding region" description="H-T-H motif" evidence="4">
    <location>
        <begin position="31"/>
        <end position="50"/>
    </location>
</feature>
<dbReference type="SUPFAM" id="SSF48498">
    <property type="entry name" value="Tetracyclin repressor-like, C-terminal domain"/>
    <property type="match status" value="1"/>
</dbReference>
<evidence type="ECO:0000256" key="3">
    <source>
        <dbReference type="ARBA" id="ARBA00023163"/>
    </source>
</evidence>
<dbReference type="Pfam" id="PF00440">
    <property type="entry name" value="TetR_N"/>
    <property type="match status" value="1"/>
</dbReference>
<dbReference type="InterPro" id="IPR001647">
    <property type="entry name" value="HTH_TetR"/>
</dbReference>
<dbReference type="PANTHER" id="PTHR47506:SF1">
    <property type="entry name" value="HTH-TYPE TRANSCRIPTIONAL REGULATOR YJDC"/>
    <property type="match status" value="1"/>
</dbReference>
<dbReference type="EMBL" id="CP051775">
    <property type="protein sequence ID" value="QJE71891.1"/>
    <property type="molecule type" value="Genomic_DNA"/>
</dbReference>
<dbReference type="InterPro" id="IPR009057">
    <property type="entry name" value="Homeodomain-like_sf"/>
</dbReference>
<accession>A0A858R3B3</accession>
<keyword evidence="3" id="KW-0804">Transcription</keyword>
<reference evidence="6" key="1">
    <citation type="submission" date="2020-04" db="EMBL/GenBank/DDBJ databases">
        <title>A desert anoxygenic phototrophic bacterium fixes CO2 using RubisCO under aerobic conditions.</title>
        <authorList>
            <person name="Tang K."/>
        </authorList>
    </citation>
    <scope>NUCLEOTIDE SEQUENCE [LARGE SCALE GENOMIC DNA]</scope>
    <source>
        <strain evidence="6">MIMtkB3</strain>
    </source>
</reference>
<keyword evidence="2 4" id="KW-0238">DNA-binding</keyword>
<keyword evidence="7" id="KW-1185">Reference proteome</keyword>
<sequence>MPRGRPRQFDADAALDRALEVFWRKGFDGASLTDLTEAMGINRPSLYACYGDKAALFEKAVDRYLSGPAAPGLRLLAAAPTARDGVAALLAASAAALAAPGNQPTGCLLVHGALSGSGECAGVEDMLAAKRAGTERAIRARIERGLADGDVPAGTDAATLARFYATVLNGLAVQARGGATAADLEAVAGMAMAAWPAGTG</sequence>
<evidence type="ECO:0000313" key="7">
    <source>
        <dbReference type="Proteomes" id="UP000501891"/>
    </source>
</evidence>
<dbReference type="GO" id="GO:0003677">
    <property type="term" value="F:DNA binding"/>
    <property type="evidence" value="ECO:0007669"/>
    <property type="project" value="UniProtKB-UniRule"/>
</dbReference>
<dbReference type="Gene3D" id="1.10.357.10">
    <property type="entry name" value="Tetracycline Repressor, domain 2"/>
    <property type="match status" value="1"/>
</dbReference>
<dbReference type="Gene3D" id="1.10.10.60">
    <property type="entry name" value="Homeodomain-like"/>
    <property type="match status" value="1"/>
</dbReference>
<evidence type="ECO:0000259" key="5">
    <source>
        <dbReference type="PROSITE" id="PS50977"/>
    </source>
</evidence>
<proteinExistence type="predicted"/>
<protein>
    <submittedName>
        <fullName evidence="6">TetR/AcrR family transcriptional regulator</fullName>
    </submittedName>
</protein>
<keyword evidence="1" id="KW-0805">Transcription regulation</keyword>
<feature type="domain" description="HTH tetR-type" evidence="5">
    <location>
        <begin position="8"/>
        <end position="68"/>
    </location>
</feature>
<dbReference type="AlphaFoldDB" id="A0A858R3B3"/>
<organism evidence="6 7">
    <name type="scientific">Aerophototrophica crusticola</name>
    <dbReference type="NCBI Taxonomy" id="1709002"/>
    <lineage>
        <taxon>Bacteria</taxon>
        <taxon>Pseudomonadati</taxon>
        <taxon>Pseudomonadota</taxon>
        <taxon>Alphaproteobacteria</taxon>
        <taxon>Rhodospirillales</taxon>
        <taxon>Rhodospirillaceae</taxon>
        <taxon>Aerophototrophica</taxon>
    </lineage>
</organism>
<evidence type="ECO:0000256" key="4">
    <source>
        <dbReference type="PROSITE-ProRule" id="PRU00335"/>
    </source>
</evidence>